<proteinExistence type="predicted"/>
<protein>
    <submittedName>
        <fullName evidence="3">Uncharacterized protein</fullName>
    </submittedName>
</protein>
<reference evidence="3" key="1">
    <citation type="submission" date="2016-11" db="UniProtKB">
        <authorList>
            <consortium name="WormBaseParasite"/>
        </authorList>
    </citation>
    <scope>IDENTIFICATION</scope>
</reference>
<dbReference type="WBParaSite" id="L893_g2318.t1">
    <property type="protein sequence ID" value="L893_g2318.t1"/>
    <property type="gene ID" value="L893_g2318"/>
</dbReference>
<keyword evidence="2" id="KW-1185">Reference proteome</keyword>
<evidence type="ECO:0000313" key="3">
    <source>
        <dbReference type="WBParaSite" id="L893_g2318.t1"/>
    </source>
</evidence>
<feature type="region of interest" description="Disordered" evidence="1">
    <location>
        <begin position="57"/>
        <end position="76"/>
    </location>
</feature>
<dbReference type="AlphaFoldDB" id="A0A1I7Z5Y3"/>
<evidence type="ECO:0000256" key="1">
    <source>
        <dbReference type="SAM" id="MobiDB-lite"/>
    </source>
</evidence>
<organism evidence="2 3">
    <name type="scientific">Steinernema glaseri</name>
    <dbReference type="NCBI Taxonomy" id="37863"/>
    <lineage>
        <taxon>Eukaryota</taxon>
        <taxon>Metazoa</taxon>
        <taxon>Ecdysozoa</taxon>
        <taxon>Nematoda</taxon>
        <taxon>Chromadorea</taxon>
        <taxon>Rhabditida</taxon>
        <taxon>Tylenchina</taxon>
        <taxon>Panagrolaimomorpha</taxon>
        <taxon>Strongyloidoidea</taxon>
        <taxon>Steinernematidae</taxon>
        <taxon>Steinernema</taxon>
    </lineage>
</organism>
<dbReference type="Proteomes" id="UP000095287">
    <property type="component" value="Unplaced"/>
</dbReference>
<sequence>MPSCSLEAAEPETRNLCGIGLKTSKECEASFETSVGSSCYGITGIKVETYVESGWNDNDRNRPRVTETGCPRLLLH</sequence>
<evidence type="ECO:0000313" key="2">
    <source>
        <dbReference type="Proteomes" id="UP000095287"/>
    </source>
</evidence>
<name>A0A1I7Z5Y3_9BILA</name>
<accession>A0A1I7Z5Y3</accession>